<evidence type="ECO:0000313" key="3">
    <source>
        <dbReference type="Proteomes" id="UP000700596"/>
    </source>
</evidence>
<comment type="caution">
    <text evidence="2">The sequence shown here is derived from an EMBL/GenBank/DDBJ whole genome shotgun (WGS) entry which is preliminary data.</text>
</comment>
<keyword evidence="3" id="KW-1185">Reference proteome</keyword>
<reference evidence="2" key="1">
    <citation type="journal article" date="2021" name="Nat. Commun.">
        <title>Genetic determinants of endophytism in the Arabidopsis root mycobiome.</title>
        <authorList>
            <person name="Mesny F."/>
            <person name="Miyauchi S."/>
            <person name="Thiergart T."/>
            <person name="Pickel B."/>
            <person name="Atanasova L."/>
            <person name="Karlsson M."/>
            <person name="Huettel B."/>
            <person name="Barry K.W."/>
            <person name="Haridas S."/>
            <person name="Chen C."/>
            <person name="Bauer D."/>
            <person name="Andreopoulos W."/>
            <person name="Pangilinan J."/>
            <person name="LaButti K."/>
            <person name="Riley R."/>
            <person name="Lipzen A."/>
            <person name="Clum A."/>
            <person name="Drula E."/>
            <person name="Henrissat B."/>
            <person name="Kohler A."/>
            <person name="Grigoriev I.V."/>
            <person name="Martin F.M."/>
            <person name="Hacquard S."/>
        </authorList>
    </citation>
    <scope>NUCLEOTIDE SEQUENCE</scope>
    <source>
        <strain evidence="2">MPI-CAGE-CH-0243</strain>
    </source>
</reference>
<protein>
    <submittedName>
        <fullName evidence="2">Uncharacterized protein</fullName>
    </submittedName>
</protein>
<dbReference type="Proteomes" id="UP000700596">
    <property type="component" value="Unassembled WGS sequence"/>
</dbReference>
<name>A0A9P9IUD7_9PLEO</name>
<feature type="region of interest" description="Disordered" evidence="1">
    <location>
        <begin position="355"/>
        <end position="392"/>
    </location>
</feature>
<gene>
    <name evidence="2" type="ORF">B0J11DRAFT_170398</name>
</gene>
<dbReference type="OrthoDB" id="5378679at2759"/>
<sequence length="392" mass="43910">MRLKTLNGAPLCEELDFSPENLLGTDDHDPAVSQFLREKLDFPLFPTSSIALKWRRLEREPGKLRTGWSQPDLPDDNVNQATIGIPFTNIQADTMPSFAGRTTQVDSTLLLEEGSDFLDHSLILHDSLVSSQIIPTNSTTDVDGVDLTISSSSFLTTSSDANISTEMSNSAADNSQTPVLQLPSSITILNLQDLPSPRYLRSINPQTPTPTFLCVLTNPIEQREVFVKKGGYTMLLYELSVADETNPAFKVTFWFRPTVTKTRRHKPVDSQQTLQQTLDDIKVGDVILLRNIILTIYRDNVYGQSLNPNISKARTSVDLLMKGNGKPIFKRIIPLAVNAKFVGVKNWARLHVASDNTKSRKRKEEPTDYTQRPLRKSRRLDDSLPPDTMETV</sequence>
<dbReference type="InterPro" id="IPR012340">
    <property type="entry name" value="NA-bd_OB-fold"/>
</dbReference>
<dbReference type="SUPFAM" id="SSF50249">
    <property type="entry name" value="Nucleic acid-binding proteins"/>
    <property type="match status" value="1"/>
</dbReference>
<dbReference type="EMBL" id="JAGMWT010000002">
    <property type="protein sequence ID" value="KAH7135813.1"/>
    <property type="molecule type" value="Genomic_DNA"/>
</dbReference>
<accession>A0A9P9IUD7</accession>
<proteinExistence type="predicted"/>
<organism evidence="2 3">
    <name type="scientific">Dendryphion nanum</name>
    <dbReference type="NCBI Taxonomy" id="256645"/>
    <lineage>
        <taxon>Eukaryota</taxon>
        <taxon>Fungi</taxon>
        <taxon>Dikarya</taxon>
        <taxon>Ascomycota</taxon>
        <taxon>Pezizomycotina</taxon>
        <taxon>Dothideomycetes</taxon>
        <taxon>Pleosporomycetidae</taxon>
        <taxon>Pleosporales</taxon>
        <taxon>Torulaceae</taxon>
        <taxon>Dendryphion</taxon>
    </lineage>
</organism>
<dbReference type="AlphaFoldDB" id="A0A9P9IUD7"/>
<evidence type="ECO:0000256" key="1">
    <source>
        <dbReference type="SAM" id="MobiDB-lite"/>
    </source>
</evidence>
<evidence type="ECO:0000313" key="2">
    <source>
        <dbReference type="EMBL" id="KAH7135813.1"/>
    </source>
</evidence>